<organism evidence="2 3">
    <name type="scientific">Candidatus Zambryskibacteria bacterium RIFCSPHIGHO2_01_FULL_49_18</name>
    <dbReference type="NCBI Taxonomy" id="1802740"/>
    <lineage>
        <taxon>Bacteria</taxon>
        <taxon>Candidatus Zambryskiibacteriota</taxon>
    </lineage>
</organism>
<sequence>MISSYLFFFSGAVMAMIIIAKRIEERKKTKVFFLKLVSEGDELCRKLHHQMVEFYSAGKERAHFMVLNQLPRYSRSSLNKALSRFEENMQKYLNRLRDSRLLKKDEGISDYFKSMSEVEKGMGEINEFLVSKPKRTRKPRAKKIVITEEI</sequence>
<comment type="caution">
    <text evidence="2">The sequence shown here is derived from an EMBL/GenBank/DDBJ whole genome shotgun (WGS) entry which is preliminary data.</text>
</comment>
<evidence type="ECO:0000256" key="1">
    <source>
        <dbReference type="SAM" id="Coils"/>
    </source>
</evidence>
<evidence type="ECO:0000313" key="2">
    <source>
        <dbReference type="EMBL" id="OHA91313.1"/>
    </source>
</evidence>
<proteinExistence type="predicted"/>
<keyword evidence="1" id="KW-0175">Coiled coil</keyword>
<dbReference type="Proteomes" id="UP000178612">
    <property type="component" value="Unassembled WGS sequence"/>
</dbReference>
<dbReference type="EMBL" id="MHVJ01000013">
    <property type="protein sequence ID" value="OHA91313.1"/>
    <property type="molecule type" value="Genomic_DNA"/>
</dbReference>
<accession>A0A1G2T226</accession>
<name>A0A1G2T226_9BACT</name>
<evidence type="ECO:0000313" key="3">
    <source>
        <dbReference type="Proteomes" id="UP000178612"/>
    </source>
</evidence>
<feature type="coiled-coil region" evidence="1">
    <location>
        <begin position="75"/>
        <end position="102"/>
    </location>
</feature>
<gene>
    <name evidence="2" type="ORF">A2758_02530</name>
</gene>
<reference evidence="2 3" key="1">
    <citation type="journal article" date="2016" name="Nat. Commun.">
        <title>Thousands of microbial genomes shed light on interconnected biogeochemical processes in an aquifer system.</title>
        <authorList>
            <person name="Anantharaman K."/>
            <person name="Brown C.T."/>
            <person name="Hug L.A."/>
            <person name="Sharon I."/>
            <person name="Castelle C.J."/>
            <person name="Probst A.J."/>
            <person name="Thomas B.C."/>
            <person name="Singh A."/>
            <person name="Wilkins M.J."/>
            <person name="Karaoz U."/>
            <person name="Brodie E.L."/>
            <person name="Williams K.H."/>
            <person name="Hubbard S.S."/>
            <person name="Banfield J.F."/>
        </authorList>
    </citation>
    <scope>NUCLEOTIDE SEQUENCE [LARGE SCALE GENOMIC DNA]</scope>
</reference>
<dbReference type="AlphaFoldDB" id="A0A1G2T226"/>
<protein>
    <submittedName>
        <fullName evidence="2">Uncharacterized protein</fullName>
    </submittedName>
</protein>